<accession>A0A2S4HDB2</accession>
<reference evidence="2 3" key="1">
    <citation type="submission" date="2018-01" db="EMBL/GenBank/DDBJ databases">
        <authorList>
            <person name="Yu X.-D."/>
        </authorList>
    </citation>
    <scope>NUCLEOTIDE SEQUENCE [LARGE SCALE GENOMIC DNA]</scope>
    <source>
        <strain evidence="2 3">ZX-21</strain>
    </source>
</reference>
<sequence>MKAAVVHAYDAPPRYTQIDDPKPASDEVLITVKAAALSQLVRLQAAGKHYSSPAPPFVPGVDGVAYLESGERVYFAFPAAPLGAMAEKTVVKAAYTVAIPDSVDDITAAAIANPGMSSWAALLDRANMVRGESVLINGATGASGRLAIQIAKHLGAGRIVVTGRNPASEAELRLLGADEFIPLKQSEDELVGQFRDEIAKGINIVLDYLWGPSAGAFIAAATSHGAAKAAARIRFVNIGSLGGTELALPAAALRSSGLELMGSGLGSVSNAALVRAIGDMMKIVSRVGLQIETRSAPLAEVETAWKEQSAARLVFTV</sequence>
<dbReference type="SMART" id="SM00829">
    <property type="entry name" value="PKS_ER"/>
    <property type="match status" value="1"/>
</dbReference>
<feature type="domain" description="Enoyl reductase (ER)" evidence="1">
    <location>
        <begin position="10"/>
        <end position="315"/>
    </location>
</feature>
<gene>
    <name evidence="2" type="ORF">C0068_13145</name>
</gene>
<dbReference type="InterPro" id="IPR020843">
    <property type="entry name" value="ER"/>
</dbReference>
<dbReference type="InterPro" id="IPR051397">
    <property type="entry name" value="Zn-ADH-like_protein"/>
</dbReference>
<dbReference type="PANTHER" id="PTHR43677:SF11">
    <property type="entry name" value="ZINC-CONTAINING ALCOHOL DEHYDROGENASE"/>
    <property type="match status" value="1"/>
</dbReference>
<organism evidence="2 3">
    <name type="scientific">Zhongshania marina</name>
    <dbReference type="NCBI Taxonomy" id="2304603"/>
    <lineage>
        <taxon>Bacteria</taxon>
        <taxon>Pseudomonadati</taxon>
        <taxon>Pseudomonadota</taxon>
        <taxon>Gammaproteobacteria</taxon>
        <taxon>Cellvibrionales</taxon>
        <taxon>Spongiibacteraceae</taxon>
        <taxon>Zhongshania</taxon>
    </lineage>
</organism>
<dbReference type="InterPro" id="IPR036291">
    <property type="entry name" value="NAD(P)-bd_dom_sf"/>
</dbReference>
<protein>
    <submittedName>
        <fullName evidence="2">Alcohol dehydrogenase</fullName>
    </submittedName>
</protein>
<proteinExistence type="predicted"/>
<evidence type="ECO:0000259" key="1">
    <source>
        <dbReference type="SMART" id="SM00829"/>
    </source>
</evidence>
<dbReference type="SUPFAM" id="SSF50129">
    <property type="entry name" value="GroES-like"/>
    <property type="match status" value="1"/>
</dbReference>
<dbReference type="OrthoDB" id="9787435at2"/>
<dbReference type="InterPro" id="IPR013149">
    <property type="entry name" value="ADH-like_C"/>
</dbReference>
<dbReference type="EMBL" id="PQGG01000031">
    <property type="protein sequence ID" value="POP51950.1"/>
    <property type="molecule type" value="Genomic_DNA"/>
</dbReference>
<dbReference type="Pfam" id="PF00107">
    <property type="entry name" value="ADH_zinc_N"/>
    <property type="match status" value="1"/>
</dbReference>
<dbReference type="AlphaFoldDB" id="A0A2S4HDB2"/>
<dbReference type="Proteomes" id="UP000237222">
    <property type="component" value="Unassembled WGS sequence"/>
</dbReference>
<dbReference type="InterPro" id="IPR011032">
    <property type="entry name" value="GroES-like_sf"/>
</dbReference>
<dbReference type="GO" id="GO:0016491">
    <property type="term" value="F:oxidoreductase activity"/>
    <property type="evidence" value="ECO:0007669"/>
    <property type="project" value="InterPro"/>
</dbReference>
<evidence type="ECO:0000313" key="2">
    <source>
        <dbReference type="EMBL" id="POP51950.1"/>
    </source>
</evidence>
<dbReference type="RefSeq" id="WP_103684933.1">
    <property type="nucleotide sequence ID" value="NZ_PQGG01000031.1"/>
</dbReference>
<dbReference type="Gene3D" id="3.40.50.720">
    <property type="entry name" value="NAD(P)-binding Rossmann-like Domain"/>
    <property type="match status" value="1"/>
</dbReference>
<name>A0A2S4HDB2_9GAMM</name>
<comment type="caution">
    <text evidence="2">The sequence shown here is derived from an EMBL/GenBank/DDBJ whole genome shotgun (WGS) entry which is preliminary data.</text>
</comment>
<dbReference type="SUPFAM" id="SSF51735">
    <property type="entry name" value="NAD(P)-binding Rossmann-fold domains"/>
    <property type="match status" value="1"/>
</dbReference>
<dbReference type="PANTHER" id="PTHR43677">
    <property type="entry name" value="SHORT-CHAIN DEHYDROGENASE/REDUCTASE"/>
    <property type="match status" value="1"/>
</dbReference>
<evidence type="ECO:0000313" key="3">
    <source>
        <dbReference type="Proteomes" id="UP000237222"/>
    </source>
</evidence>
<dbReference type="Gene3D" id="3.90.180.10">
    <property type="entry name" value="Medium-chain alcohol dehydrogenases, catalytic domain"/>
    <property type="match status" value="1"/>
</dbReference>